<sequence>MADPQAPRAINTAGAWSSRALGVRVAARQREQQVRQVGRLRGQVEECEGAAWALASELQRLREERDDVVSQLHSARDDLEQALGERDALRERLIQFQLSQEVAPE</sequence>
<evidence type="ECO:0000256" key="1">
    <source>
        <dbReference type="ARBA" id="ARBA00008287"/>
    </source>
</evidence>
<gene>
    <name evidence="4" type="ORF">MONAX_5E047551</name>
</gene>
<protein>
    <recommendedName>
        <fullName evidence="3">Testis-expressed protein 13 A-D N-terminal domain-containing protein</fullName>
    </recommendedName>
</protein>
<dbReference type="Proteomes" id="UP000335636">
    <property type="component" value="Unassembled WGS sequence"/>
</dbReference>
<evidence type="ECO:0000313" key="4">
    <source>
        <dbReference type="EMBL" id="VTJ74962.1"/>
    </source>
</evidence>
<evidence type="ECO:0000259" key="3">
    <source>
        <dbReference type="Pfam" id="PF15186"/>
    </source>
</evidence>
<dbReference type="PANTHER" id="PTHR23111">
    <property type="entry name" value="ZINC FINGER PROTEIN"/>
    <property type="match status" value="1"/>
</dbReference>
<organism evidence="4 5">
    <name type="scientific">Marmota monax</name>
    <name type="common">Woodchuck</name>
    <dbReference type="NCBI Taxonomy" id="9995"/>
    <lineage>
        <taxon>Eukaryota</taxon>
        <taxon>Metazoa</taxon>
        <taxon>Chordata</taxon>
        <taxon>Craniata</taxon>
        <taxon>Vertebrata</taxon>
        <taxon>Euteleostomi</taxon>
        <taxon>Mammalia</taxon>
        <taxon>Eutheria</taxon>
        <taxon>Euarchontoglires</taxon>
        <taxon>Glires</taxon>
        <taxon>Rodentia</taxon>
        <taxon>Sciuromorpha</taxon>
        <taxon>Sciuridae</taxon>
        <taxon>Xerinae</taxon>
        <taxon>Marmotini</taxon>
        <taxon>Marmota</taxon>
    </lineage>
</organism>
<evidence type="ECO:0000313" key="5">
    <source>
        <dbReference type="Proteomes" id="UP000335636"/>
    </source>
</evidence>
<dbReference type="InterPro" id="IPR028193">
    <property type="entry name" value="TEX13A-D_N"/>
</dbReference>
<dbReference type="Pfam" id="PF15186">
    <property type="entry name" value="TEX13"/>
    <property type="match status" value="1"/>
</dbReference>
<dbReference type="EMBL" id="CABDUW010000774">
    <property type="protein sequence ID" value="VTJ74962.1"/>
    <property type="molecule type" value="Genomic_DNA"/>
</dbReference>
<feature type="domain" description="Testis-expressed protein 13 A-D N-terminal" evidence="3">
    <location>
        <begin position="2"/>
        <end position="96"/>
    </location>
</feature>
<keyword evidence="5" id="KW-1185">Reference proteome</keyword>
<dbReference type="AlphaFoldDB" id="A0A5E4C229"/>
<evidence type="ECO:0000256" key="2">
    <source>
        <dbReference type="SAM" id="Coils"/>
    </source>
</evidence>
<dbReference type="PANTHER" id="PTHR23111:SF103">
    <property type="entry name" value="TEX13 FAMILY MEMBER C3-RELATED"/>
    <property type="match status" value="1"/>
</dbReference>
<dbReference type="GO" id="GO:0003729">
    <property type="term" value="F:mRNA binding"/>
    <property type="evidence" value="ECO:0007669"/>
    <property type="project" value="TreeGrafter"/>
</dbReference>
<keyword evidence="2" id="KW-0175">Coiled coil</keyword>
<comment type="similarity">
    <text evidence="1">Belongs to the TEX13 family.</text>
</comment>
<accession>A0A5E4C229</accession>
<proteinExistence type="inferred from homology"/>
<reference evidence="4" key="1">
    <citation type="submission" date="2019-04" db="EMBL/GenBank/DDBJ databases">
        <authorList>
            <person name="Alioto T."/>
            <person name="Alioto T."/>
        </authorList>
    </citation>
    <scope>NUCLEOTIDE SEQUENCE [LARGE SCALE GENOMIC DNA]</scope>
</reference>
<comment type="caution">
    <text evidence="4">The sequence shown here is derived from an EMBL/GenBank/DDBJ whole genome shotgun (WGS) entry which is preliminary data.</text>
</comment>
<feature type="coiled-coil region" evidence="2">
    <location>
        <begin position="44"/>
        <end position="92"/>
    </location>
</feature>
<name>A0A5E4C229_MARMO</name>